<dbReference type="InParanoid" id="A0A0D2UMP5"/>
<gene>
    <name evidence="2" type="ORF">CAOG_006653</name>
</gene>
<protein>
    <submittedName>
        <fullName evidence="2">Uncharacterized protein</fullName>
    </submittedName>
</protein>
<evidence type="ECO:0000313" key="3">
    <source>
        <dbReference type="Proteomes" id="UP000008743"/>
    </source>
</evidence>
<name>A0A0D2UMP5_CAPO3</name>
<dbReference type="AlphaFoldDB" id="A0A0D2UMP5"/>
<dbReference type="Proteomes" id="UP000008743">
    <property type="component" value="Unassembled WGS sequence"/>
</dbReference>
<evidence type="ECO:0000313" key="2">
    <source>
        <dbReference type="EMBL" id="KJE96311.1"/>
    </source>
</evidence>
<reference evidence="3" key="1">
    <citation type="submission" date="2011-02" db="EMBL/GenBank/DDBJ databases">
        <title>The Genome Sequence of Capsaspora owczarzaki ATCC 30864.</title>
        <authorList>
            <person name="Russ C."/>
            <person name="Cuomo C."/>
            <person name="Burger G."/>
            <person name="Gray M.W."/>
            <person name="Holland P.W.H."/>
            <person name="King N."/>
            <person name="Lang F.B.F."/>
            <person name="Roger A.J."/>
            <person name="Ruiz-Trillo I."/>
            <person name="Young S.K."/>
            <person name="Zeng Q."/>
            <person name="Gargeya S."/>
            <person name="Alvarado L."/>
            <person name="Berlin A."/>
            <person name="Chapman S.B."/>
            <person name="Chen Z."/>
            <person name="Freedman E."/>
            <person name="Gellesch M."/>
            <person name="Goldberg J."/>
            <person name="Griggs A."/>
            <person name="Gujja S."/>
            <person name="Heilman E."/>
            <person name="Heiman D."/>
            <person name="Howarth C."/>
            <person name="Mehta T."/>
            <person name="Neiman D."/>
            <person name="Pearson M."/>
            <person name="Roberts A."/>
            <person name="Saif S."/>
            <person name="Shea T."/>
            <person name="Shenoy N."/>
            <person name="Sisk P."/>
            <person name="Stolte C."/>
            <person name="Sykes S."/>
            <person name="White J."/>
            <person name="Yandava C."/>
            <person name="Haas B."/>
            <person name="Nusbaum C."/>
            <person name="Birren B."/>
        </authorList>
    </citation>
    <scope>NUCLEOTIDE SEQUENCE</scope>
    <source>
        <strain evidence="3">ATCC 30864</strain>
    </source>
</reference>
<sequence length="186" mass="19275">MASRLAPPTRAVSSSSAKVVVFNDPTAAPSASAKLALASTSGSASSAASLKGRIGANRAGAAVPVVAAGARVTKSGDGAAARAAAAAAARSKADDDIRRARIKEKAAFAAARAEVLDLGMKGQLGNKDVRQKLRLDKHGRPLPKQKLPFKMFMGVQAAQKKKAIKEREAKEQLLGRTRPTTPKKKK</sequence>
<dbReference type="RefSeq" id="XP_004344274.1">
    <property type="nucleotide sequence ID" value="XM_004344224.2"/>
</dbReference>
<feature type="region of interest" description="Disordered" evidence="1">
    <location>
        <begin position="160"/>
        <end position="186"/>
    </location>
</feature>
<keyword evidence="3" id="KW-1185">Reference proteome</keyword>
<proteinExistence type="predicted"/>
<organism evidence="2 3">
    <name type="scientific">Capsaspora owczarzaki (strain ATCC 30864)</name>
    <dbReference type="NCBI Taxonomy" id="595528"/>
    <lineage>
        <taxon>Eukaryota</taxon>
        <taxon>Filasterea</taxon>
        <taxon>Capsaspora</taxon>
    </lineage>
</organism>
<dbReference type="EMBL" id="KE346371">
    <property type="protein sequence ID" value="KJE96311.1"/>
    <property type="molecule type" value="Genomic_DNA"/>
</dbReference>
<evidence type="ECO:0000256" key="1">
    <source>
        <dbReference type="SAM" id="MobiDB-lite"/>
    </source>
</evidence>
<accession>A0A0D2UMP5</accession>